<feature type="region of interest" description="Disordered" evidence="1">
    <location>
        <begin position="504"/>
        <end position="532"/>
    </location>
</feature>
<keyword evidence="4" id="KW-1185">Reference proteome</keyword>
<evidence type="ECO:0000313" key="3">
    <source>
        <dbReference type="EMBL" id="WUQ85702.1"/>
    </source>
</evidence>
<gene>
    <name evidence="3" type="ORF">OHA16_23690</name>
</gene>
<dbReference type="InterPro" id="IPR018674">
    <property type="entry name" value="DUF2142_membrane"/>
</dbReference>
<evidence type="ECO:0000313" key="4">
    <source>
        <dbReference type="Proteomes" id="UP001432222"/>
    </source>
</evidence>
<evidence type="ECO:0000256" key="2">
    <source>
        <dbReference type="SAM" id="Phobius"/>
    </source>
</evidence>
<feature type="transmembrane region" description="Helical" evidence="2">
    <location>
        <begin position="435"/>
        <end position="455"/>
    </location>
</feature>
<keyword evidence="2" id="KW-0812">Transmembrane</keyword>
<keyword evidence="2" id="KW-1133">Transmembrane helix</keyword>
<dbReference type="Proteomes" id="UP001432222">
    <property type="component" value="Chromosome"/>
</dbReference>
<dbReference type="Pfam" id="PF09913">
    <property type="entry name" value="DUF2142"/>
    <property type="match status" value="1"/>
</dbReference>
<feature type="transmembrane region" description="Helical" evidence="2">
    <location>
        <begin position="279"/>
        <end position="300"/>
    </location>
</feature>
<keyword evidence="2" id="KW-0472">Membrane</keyword>
<feature type="transmembrane region" description="Helical" evidence="2">
    <location>
        <begin position="237"/>
        <end position="267"/>
    </location>
</feature>
<dbReference type="RefSeq" id="WP_328956431.1">
    <property type="nucleotide sequence ID" value="NZ_CP108110.1"/>
</dbReference>
<sequence>MTKTFKRIADRLVNSPRRLWGISFLLFVLLGSAWSVSTPMGGSPDEYAHLVRAAAVARGQLNGTEVMVKHQVAGMDGQFAETGVQLPEWYRELSTRHTCYAFQHWQSADCAPALGTSEKIVEVTTAAGRYNPLYYTLVGWPSRIVSGEPGLYLMRLASAVFCAAMLASAVVAAAEWRRRGIVIAGLLAALTPTTLYMGGVVNPSGPEIAAGVLVWSAALPMFMAPDRALLNRRLLRLGIGGLVLINIRPLGLVWFAGAVACALLLTQRSAIRMVVRTKATWVCAAVLAASTGVAMAWSMAHPDNSVIEIPDWFTPLNAARLTFDHSLIFIHQMIGDFGWLDTPAPAITWLLWPAAVILLILLALCFGRPRQALVVIAIMIALIAVPVAAQSIQASKLGMVWQGRYLLPFMVGLPMTAAAVAALRVPSGGLPWRRLIGWMALTLTVANVSAFLWTLRRNAVGAGGSFFIHPAHWSPPGSWLLWLLVYGIGTTGLAVIALAGDRAPTPPATPRPPADGERSVRPVGHRPMSPVG</sequence>
<name>A0ABZ1U3E4_9ACTN</name>
<organism evidence="3 4">
    <name type="scientific">Kitasatospora purpeofusca</name>
    <dbReference type="NCBI Taxonomy" id="67352"/>
    <lineage>
        <taxon>Bacteria</taxon>
        <taxon>Bacillati</taxon>
        <taxon>Actinomycetota</taxon>
        <taxon>Actinomycetes</taxon>
        <taxon>Kitasatosporales</taxon>
        <taxon>Streptomycetaceae</taxon>
        <taxon>Kitasatospora</taxon>
    </lineage>
</organism>
<protein>
    <submittedName>
        <fullName evidence="3">DUF2142 domain-containing protein</fullName>
    </submittedName>
</protein>
<feature type="transmembrane region" description="Helical" evidence="2">
    <location>
        <begin position="346"/>
        <end position="366"/>
    </location>
</feature>
<feature type="transmembrane region" description="Helical" evidence="2">
    <location>
        <begin position="152"/>
        <end position="174"/>
    </location>
</feature>
<feature type="transmembrane region" description="Helical" evidence="2">
    <location>
        <begin position="479"/>
        <end position="499"/>
    </location>
</feature>
<accession>A0ABZ1U3E4</accession>
<evidence type="ECO:0000256" key="1">
    <source>
        <dbReference type="SAM" id="MobiDB-lite"/>
    </source>
</evidence>
<feature type="transmembrane region" description="Helical" evidence="2">
    <location>
        <begin position="181"/>
        <end position="202"/>
    </location>
</feature>
<dbReference type="EMBL" id="CP108110">
    <property type="protein sequence ID" value="WUQ85702.1"/>
    <property type="molecule type" value="Genomic_DNA"/>
</dbReference>
<feature type="compositionally biased region" description="Pro residues" evidence="1">
    <location>
        <begin position="504"/>
        <end position="513"/>
    </location>
</feature>
<feature type="transmembrane region" description="Helical" evidence="2">
    <location>
        <begin position="405"/>
        <end position="423"/>
    </location>
</feature>
<reference evidence="3" key="1">
    <citation type="submission" date="2022-10" db="EMBL/GenBank/DDBJ databases">
        <title>The complete genomes of actinobacterial strains from the NBC collection.</title>
        <authorList>
            <person name="Joergensen T.S."/>
            <person name="Alvarez Arevalo M."/>
            <person name="Sterndorff E.B."/>
            <person name="Faurdal D."/>
            <person name="Vuksanovic O."/>
            <person name="Mourched A.-S."/>
            <person name="Charusanti P."/>
            <person name="Shaw S."/>
            <person name="Blin K."/>
            <person name="Weber T."/>
        </authorList>
    </citation>
    <scope>NUCLEOTIDE SEQUENCE</scope>
    <source>
        <strain evidence="3">NBC_00222</strain>
    </source>
</reference>
<feature type="transmembrane region" description="Helical" evidence="2">
    <location>
        <begin position="373"/>
        <end position="393"/>
    </location>
</feature>
<proteinExistence type="predicted"/>